<dbReference type="InterPro" id="IPR038765">
    <property type="entry name" value="Papain-like_cys_pep_sf"/>
</dbReference>
<dbReference type="SMART" id="SM00460">
    <property type="entry name" value="TGc"/>
    <property type="match status" value="1"/>
</dbReference>
<dbReference type="PANTHER" id="PTHR46333:SF2">
    <property type="entry name" value="CYTOKINESIS PROTEIN 3"/>
    <property type="match status" value="1"/>
</dbReference>
<sequence>MNINSPDIYVTSYHKSSSIVLVIRRDKLVFINLPIYIQTEQILVEMYNFQGVNVLQRIMSMEHLRNGMVMSADETGIYFIRIYSKKGVTDEFEGLLFRNDIPIYYHNGKYKFVETVVASNNRIFISQLPQIESRQCSTERLKVFLLAQQITERCNTNYSKILAIHDWVAKNLYYDFDALQFINDPTKCILKPYDIISSKRTICQGFTNITLSLLRTIGIPAIQIVCYALGEDTYGGWENESNRNAESNHVFPAAYIDNRWILMDVTWDCNNEYKNGNFIQSKLPVSRKYFDVTERFLSNTHRLISFHL</sequence>
<organism evidence="2 3">
    <name type="scientific">Segatella copri</name>
    <dbReference type="NCBI Taxonomy" id="165179"/>
    <lineage>
        <taxon>Bacteria</taxon>
        <taxon>Pseudomonadati</taxon>
        <taxon>Bacteroidota</taxon>
        <taxon>Bacteroidia</taxon>
        <taxon>Bacteroidales</taxon>
        <taxon>Prevotellaceae</taxon>
        <taxon>Segatella</taxon>
    </lineage>
</organism>
<dbReference type="InterPro" id="IPR002931">
    <property type="entry name" value="Transglutaminase-like"/>
</dbReference>
<dbReference type="Pfam" id="PF01841">
    <property type="entry name" value="Transglut_core"/>
    <property type="match status" value="1"/>
</dbReference>
<dbReference type="InterPro" id="IPR052557">
    <property type="entry name" value="CAP/Cytokinesis_protein"/>
</dbReference>
<dbReference type="Proteomes" id="UP000286113">
    <property type="component" value="Unassembled WGS sequence"/>
</dbReference>
<protein>
    <submittedName>
        <fullName evidence="2">Transglutaminase domain-containing protein</fullName>
    </submittedName>
</protein>
<dbReference type="AlphaFoldDB" id="A0AA92W1M4"/>
<dbReference type="EMBL" id="QRVN01000053">
    <property type="protein sequence ID" value="RGS44780.1"/>
    <property type="molecule type" value="Genomic_DNA"/>
</dbReference>
<proteinExistence type="predicted"/>
<comment type="caution">
    <text evidence="2">The sequence shown here is derived from an EMBL/GenBank/DDBJ whole genome shotgun (WGS) entry which is preliminary data.</text>
</comment>
<evidence type="ECO:0000313" key="2">
    <source>
        <dbReference type="EMBL" id="RGS44780.1"/>
    </source>
</evidence>
<dbReference type="SUPFAM" id="SSF54001">
    <property type="entry name" value="Cysteine proteinases"/>
    <property type="match status" value="1"/>
</dbReference>
<dbReference type="Gene3D" id="3.10.620.30">
    <property type="match status" value="1"/>
</dbReference>
<dbReference type="PANTHER" id="PTHR46333">
    <property type="entry name" value="CYTOKINESIS PROTEIN 3"/>
    <property type="match status" value="1"/>
</dbReference>
<evidence type="ECO:0000313" key="3">
    <source>
        <dbReference type="Proteomes" id="UP000286113"/>
    </source>
</evidence>
<dbReference type="GO" id="GO:0005737">
    <property type="term" value="C:cytoplasm"/>
    <property type="evidence" value="ECO:0007669"/>
    <property type="project" value="TreeGrafter"/>
</dbReference>
<gene>
    <name evidence="2" type="ORF">DWX90_15420</name>
</gene>
<accession>A0AA92W1M4</accession>
<reference evidence="2 3" key="1">
    <citation type="submission" date="2018-08" db="EMBL/GenBank/DDBJ databases">
        <title>A genome reference for cultivated species of the human gut microbiota.</title>
        <authorList>
            <person name="Zou Y."/>
            <person name="Xue W."/>
            <person name="Luo G."/>
        </authorList>
    </citation>
    <scope>NUCLEOTIDE SEQUENCE [LARGE SCALE GENOMIC DNA]</scope>
    <source>
        <strain evidence="2 3">AF22-1</strain>
    </source>
</reference>
<name>A0AA92W1M4_9BACT</name>
<feature type="domain" description="Transglutaminase-like" evidence="1">
    <location>
        <begin position="195"/>
        <end position="267"/>
    </location>
</feature>
<evidence type="ECO:0000259" key="1">
    <source>
        <dbReference type="SMART" id="SM00460"/>
    </source>
</evidence>